<evidence type="ECO:0000256" key="6">
    <source>
        <dbReference type="SAM" id="Phobius"/>
    </source>
</evidence>
<keyword evidence="5 6" id="KW-0472">Membrane</keyword>
<feature type="transmembrane region" description="Helical" evidence="6">
    <location>
        <begin position="86"/>
        <end position="107"/>
    </location>
</feature>
<evidence type="ECO:0000256" key="5">
    <source>
        <dbReference type="ARBA" id="ARBA00023136"/>
    </source>
</evidence>
<feature type="transmembrane region" description="Helical" evidence="6">
    <location>
        <begin position="209"/>
        <end position="232"/>
    </location>
</feature>
<gene>
    <name evidence="7" type="ORF">WR25_05519</name>
</gene>
<proteinExistence type="inferred from homology"/>
<evidence type="ECO:0008006" key="9">
    <source>
        <dbReference type="Google" id="ProtNLM"/>
    </source>
</evidence>
<reference evidence="7 8" key="1">
    <citation type="journal article" date="2017" name="Curr. Biol.">
        <title>Genome architecture and evolution of a unichromosomal asexual nematode.</title>
        <authorList>
            <person name="Fradin H."/>
            <person name="Zegar C."/>
            <person name="Gutwein M."/>
            <person name="Lucas J."/>
            <person name="Kovtun M."/>
            <person name="Corcoran D."/>
            <person name="Baugh L.R."/>
            <person name="Kiontke K."/>
            <person name="Gunsalus K."/>
            <person name="Fitch D.H."/>
            <person name="Piano F."/>
        </authorList>
    </citation>
    <scope>NUCLEOTIDE SEQUENCE [LARGE SCALE GENOMIC DNA]</scope>
    <source>
        <strain evidence="7">PF1309</strain>
    </source>
</reference>
<protein>
    <recommendedName>
        <fullName evidence="9">G-protein coupled receptors family 1 profile domain-containing protein</fullName>
    </recommendedName>
</protein>
<evidence type="ECO:0000256" key="3">
    <source>
        <dbReference type="ARBA" id="ARBA00022692"/>
    </source>
</evidence>
<evidence type="ECO:0000256" key="4">
    <source>
        <dbReference type="ARBA" id="ARBA00022989"/>
    </source>
</evidence>
<dbReference type="EMBL" id="LIAE01007895">
    <property type="protein sequence ID" value="PAV76370.1"/>
    <property type="molecule type" value="Genomic_DNA"/>
</dbReference>
<dbReference type="InterPro" id="IPR050920">
    <property type="entry name" value="Nematode_rcpt-like_delta"/>
</dbReference>
<sequence>MYFPFNENAHRTDNGEYDFSSKPRRSQVYIALVIFSAPSVLSFINLAFMYDDPATLREIALKTYPNYYIDAATITGFKKVDENPQMSFSILFICAAVPATYPFIFFLRQKILKRVEERQYSETTKHLHFALLKYLNHPFTENLILFSVAIIPVISPFVSFFFIAPYKEQLTVVCKIAKCKKANKISADPNIVTDCEVLDKVNPFDLANIALHVIIDTFGIFINSILLYIIFFHTPKYMVIYKILLINYTLTEFSTSFLSLCLIESSKPRRIQVYIALLIFSMPSILSLLNTSFFPDDPNILRENALKQYPQYYIDAATITGMVKLEDHPEMGLSMIFVCVFIPATYPFMFFLRHKILKRVEERQFSETTKRLHSDLLKYLNHPFTENLIHFSVAIIPAISPFASFFYITPYKERAIIIWNKVACKRLQKVVPLKQIDNIVGSV</sequence>
<evidence type="ECO:0000256" key="1">
    <source>
        <dbReference type="ARBA" id="ARBA00004141"/>
    </source>
</evidence>
<keyword evidence="8" id="KW-1185">Reference proteome</keyword>
<feature type="transmembrane region" description="Helical" evidence="6">
    <location>
        <begin position="331"/>
        <end position="352"/>
    </location>
</feature>
<evidence type="ECO:0000313" key="8">
    <source>
        <dbReference type="Proteomes" id="UP000218231"/>
    </source>
</evidence>
<feature type="transmembrane region" description="Helical" evidence="6">
    <location>
        <begin position="28"/>
        <end position="50"/>
    </location>
</feature>
<accession>A0A2A2KR03</accession>
<feature type="transmembrane region" description="Helical" evidence="6">
    <location>
        <begin position="388"/>
        <end position="408"/>
    </location>
</feature>
<feature type="transmembrane region" description="Helical" evidence="6">
    <location>
        <begin position="273"/>
        <end position="294"/>
    </location>
</feature>
<evidence type="ECO:0000256" key="2">
    <source>
        <dbReference type="ARBA" id="ARBA00009166"/>
    </source>
</evidence>
<keyword evidence="4 6" id="KW-1133">Transmembrane helix</keyword>
<evidence type="ECO:0000313" key="7">
    <source>
        <dbReference type="EMBL" id="PAV76370.1"/>
    </source>
</evidence>
<keyword evidence="3 6" id="KW-0812">Transmembrane</keyword>
<dbReference type="AlphaFoldDB" id="A0A2A2KR03"/>
<dbReference type="PANTHER" id="PTHR22945">
    <property type="entry name" value="SERPENTINE RECEPTOR, CLASS D DELTA"/>
    <property type="match status" value="1"/>
</dbReference>
<dbReference type="GO" id="GO:0016020">
    <property type="term" value="C:membrane"/>
    <property type="evidence" value="ECO:0007669"/>
    <property type="project" value="UniProtKB-SubCell"/>
</dbReference>
<comment type="similarity">
    <text evidence="2">Belongs to the nematode receptor-like protein srd family.</text>
</comment>
<dbReference type="PANTHER" id="PTHR22945:SF40">
    <property type="entry name" value="SERPENTINE RECEPTOR, CLASS D (DELTA)-RELATED"/>
    <property type="match status" value="1"/>
</dbReference>
<comment type="caution">
    <text evidence="7">The sequence shown here is derived from an EMBL/GenBank/DDBJ whole genome shotgun (WGS) entry which is preliminary data.</text>
</comment>
<organism evidence="7 8">
    <name type="scientific">Diploscapter pachys</name>
    <dbReference type="NCBI Taxonomy" id="2018661"/>
    <lineage>
        <taxon>Eukaryota</taxon>
        <taxon>Metazoa</taxon>
        <taxon>Ecdysozoa</taxon>
        <taxon>Nematoda</taxon>
        <taxon>Chromadorea</taxon>
        <taxon>Rhabditida</taxon>
        <taxon>Rhabditina</taxon>
        <taxon>Rhabditomorpha</taxon>
        <taxon>Rhabditoidea</taxon>
        <taxon>Rhabditidae</taxon>
        <taxon>Diploscapter</taxon>
    </lineage>
</organism>
<dbReference type="Pfam" id="PF10317">
    <property type="entry name" value="7TM_GPCR_Srd"/>
    <property type="match status" value="3"/>
</dbReference>
<dbReference type="InterPro" id="IPR019421">
    <property type="entry name" value="7TM_GPCR_serpentine_rcpt_Srd"/>
</dbReference>
<name>A0A2A2KR03_9BILA</name>
<feature type="transmembrane region" description="Helical" evidence="6">
    <location>
        <begin position="143"/>
        <end position="163"/>
    </location>
</feature>
<dbReference type="Proteomes" id="UP000218231">
    <property type="component" value="Unassembled WGS sequence"/>
</dbReference>
<dbReference type="OrthoDB" id="5793097at2759"/>
<comment type="subcellular location">
    <subcellularLocation>
        <location evidence="1">Membrane</location>
        <topology evidence="1">Multi-pass membrane protein</topology>
    </subcellularLocation>
</comment>